<proteinExistence type="predicted"/>
<name>A0A0G0HF82_9BACT</name>
<dbReference type="PANTHER" id="PTHR35788:SF1">
    <property type="entry name" value="EXPORTED PROTEIN"/>
    <property type="match status" value="1"/>
</dbReference>
<comment type="caution">
    <text evidence="3">The sequence shown here is derived from an EMBL/GenBank/DDBJ whole genome shotgun (WGS) entry which is preliminary data.</text>
</comment>
<protein>
    <recommendedName>
        <fullName evidence="2">YoaR-like putative peptidoglycan binding domain-containing protein</fullName>
    </recommendedName>
</protein>
<evidence type="ECO:0000313" key="3">
    <source>
        <dbReference type="EMBL" id="KKQ37190.1"/>
    </source>
</evidence>
<dbReference type="EMBL" id="LBTI01000025">
    <property type="protein sequence ID" value="KKQ37190.1"/>
    <property type="molecule type" value="Genomic_DNA"/>
</dbReference>
<dbReference type="InterPro" id="IPR022029">
    <property type="entry name" value="YoaR-like_PG-bd"/>
</dbReference>
<evidence type="ECO:0000313" key="4">
    <source>
        <dbReference type="Proteomes" id="UP000034591"/>
    </source>
</evidence>
<dbReference type="STRING" id="1618545.US53_C0025G0006"/>
<reference evidence="3 4" key="1">
    <citation type="journal article" date="2015" name="Nature">
        <title>rRNA introns, odd ribosomes, and small enigmatic genomes across a large radiation of phyla.</title>
        <authorList>
            <person name="Brown C.T."/>
            <person name="Hug L.A."/>
            <person name="Thomas B.C."/>
            <person name="Sharon I."/>
            <person name="Castelle C.J."/>
            <person name="Singh A."/>
            <person name="Wilkins M.J."/>
            <person name="Williams K.H."/>
            <person name="Banfield J.F."/>
        </authorList>
    </citation>
    <scope>NUCLEOTIDE SEQUENCE [LARGE SCALE GENOMIC DNA]</scope>
</reference>
<keyword evidence="1" id="KW-1133">Transmembrane helix</keyword>
<dbReference type="Pfam" id="PF04294">
    <property type="entry name" value="VanW"/>
    <property type="match status" value="1"/>
</dbReference>
<sequence length="590" mass="65393">MVKFNRDKISTINKKYFSKRGVVLILVSPIILFILLITLFNGLYYGKIFPGIYIAGISVGGLSLEEATEKLRGSIPMSNTLTLTSKNQNFEIPLSDLEFIYDYSGSAHKAYDIVRTGNFYIDQKERLELLYAGKNIKLQYKIKEDKLDEHLSIIAGQIATEPVLPSIKLVNRQIIIDKGSPGEDIEFEKLKMSILDNLTNGNNVSLQIPIAKIDKSLKQAEIDTLENKAKNLIGKNITLIIDNLSFNYKDADLIPLLLPDSNNTKLNELLTLLEKDVNRDSQNSTFVFQDGKVSEFTPSQDGLKVNKLSLKTLLLERIENLTTSEDSSSTIEIPVERVSPKITTAEVNNLGIIELVGKGSSKFSGSIASRVHNVGMASSKFNGVLIPPGEIFSFNTILGDVSTFTGYKQAYIIKDGKTVLGDGGGVCQVSTTLFRAVLNAGLQVVDRKAHSYRVSYYEQDSSPGLDATVFDPVTDFKFKNDTPGHLLLQTAFDPKRYTLVFEIYGTKDGRISTITKPIVTGVTAPPEDLYTDDPTLPIGTVKQVDFKAWGSKVTFAYKVEKDGVVIFEKTFVSNYRPWQAKFLRGTAPVN</sequence>
<keyword evidence="1" id="KW-0812">Transmembrane</keyword>
<feature type="domain" description="YoaR-like putative peptidoglycan binding" evidence="2">
    <location>
        <begin position="91"/>
        <end position="202"/>
    </location>
</feature>
<organism evidence="3 4">
    <name type="scientific">Candidatus Woesebacteria bacterium GW2011_GWA1_37_7</name>
    <dbReference type="NCBI Taxonomy" id="1618545"/>
    <lineage>
        <taxon>Bacteria</taxon>
        <taxon>Candidatus Woeseibacteriota</taxon>
    </lineage>
</organism>
<dbReference type="Pfam" id="PF12229">
    <property type="entry name" value="PG_binding_4"/>
    <property type="match status" value="1"/>
</dbReference>
<dbReference type="Proteomes" id="UP000034591">
    <property type="component" value="Unassembled WGS sequence"/>
</dbReference>
<gene>
    <name evidence="3" type="ORF">US53_C0025G0006</name>
</gene>
<feature type="transmembrane region" description="Helical" evidence="1">
    <location>
        <begin position="21"/>
        <end position="45"/>
    </location>
</feature>
<dbReference type="PATRIC" id="fig|1618545.3.peg.407"/>
<dbReference type="InterPro" id="IPR052913">
    <property type="entry name" value="Glycopeptide_resist_protein"/>
</dbReference>
<dbReference type="InterPro" id="IPR007391">
    <property type="entry name" value="Vancomycin_resist_VanW"/>
</dbReference>
<dbReference type="PANTHER" id="PTHR35788">
    <property type="entry name" value="EXPORTED PROTEIN-RELATED"/>
    <property type="match status" value="1"/>
</dbReference>
<dbReference type="AlphaFoldDB" id="A0A0G0HF82"/>
<evidence type="ECO:0000256" key="1">
    <source>
        <dbReference type="SAM" id="Phobius"/>
    </source>
</evidence>
<keyword evidence="1" id="KW-0472">Membrane</keyword>
<evidence type="ECO:0000259" key="2">
    <source>
        <dbReference type="Pfam" id="PF12229"/>
    </source>
</evidence>
<accession>A0A0G0HF82</accession>